<feature type="domain" description="PAC" evidence="8">
    <location>
        <begin position="75"/>
        <end position="128"/>
    </location>
</feature>
<dbReference type="SMART" id="SM00387">
    <property type="entry name" value="HATPase_c"/>
    <property type="match status" value="1"/>
</dbReference>
<dbReference type="PANTHER" id="PTHR43304:SF1">
    <property type="entry name" value="PAC DOMAIN-CONTAINING PROTEIN"/>
    <property type="match status" value="1"/>
</dbReference>
<evidence type="ECO:0000256" key="4">
    <source>
        <dbReference type="ARBA" id="ARBA00022679"/>
    </source>
</evidence>
<keyword evidence="10" id="KW-1185">Reference proteome</keyword>
<evidence type="ECO:0000259" key="7">
    <source>
        <dbReference type="PROSITE" id="PS50112"/>
    </source>
</evidence>
<dbReference type="CDD" id="cd00130">
    <property type="entry name" value="PAS"/>
    <property type="match status" value="4"/>
</dbReference>
<comment type="catalytic activity">
    <reaction evidence="1">
        <text>ATP + protein L-histidine = ADP + protein N-phospho-L-histidine.</text>
        <dbReference type="EC" id="2.7.13.3"/>
    </reaction>
</comment>
<gene>
    <name evidence="9" type="ORF">KU306_17430</name>
</gene>
<dbReference type="SMART" id="SM00091">
    <property type="entry name" value="PAS"/>
    <property type="match status" value="4"/>
</dbReference>
<keyword evidence="3" id="KW-0597">Phosphoprotein</keyword>
<accession>A0ABY5RJ50</accession>
<dbReference type="Gene3D" id="2.10.70.100">
    <property type="match status" value="1"/>
</dbReference>
<keyword evidence="9" id="KW-0614">Plasmid</keyword>
<sequence length="712" mass="79382">MNRTIDDGRLELALEKSEAILWEWDPKSDTTTVIPSSRDLFGREITSFAELSEVVHPEDRRELTETVDSIVENVSSFGFEFRILKDDTVRVISTRGSAYSDPDTGETRLIGTSRDVTEQKQREKEFQTIVEHSSDVITVVDDEGIVEYVSPAVRRVFGYEPDGVVGTPISDYIHPLDRKDAVSVLLDSEGTSDGSPERVVYRLHHGDGEVRWVESRVTPMENGPERAVVINTHDVTERVEAEHALERTDESRSLALKASQAGIWEWELGSDRVNWHSSTEQLFGVPEGTFEGTYEAFARRVHEDDLPALDAAIERAIEENESFSLDYRIVRDDGEKRWITARGKVLTDADGNPTRITGVGVDITEQKEREQELEQYERIVETAADPIYVLDGMGGFTLVNEALAESTGRSKAELVGSNIAELLEPSEVEASLEHIMQLASDGPDPPPLDLTLSTPEGTREYEVNITLNSDQAEGGTFSTVGVARDVTNLREHQRRLSVLDRVLRHNIRNKLNLVLAHSSALEDRPDEETQRHARGIRAAAESLAELSDSARRFKSSIRPENTHATPQDISECVSRVADEARTQFPNATLEVDQDEPVWGVVHEAFELAIDELVQNAIQHADHDDPTVELTVEQHESTISVLVADDGPGLSEMDRDIVLRGEESPLEHGLGLGLWLVRWTIDNSGGTIDVRENEPRGTIVEVRVPRPPQDDPS</sequence>
<dbReference type="EC" id="2.7.13.3" evidence="2"/>
<geneLocation type="plasmid" evidence="9 10">
    <name>pHl5678-2</name>
</geneLocation>
<feature type="domain" description="PAS" evidence="7">
    <location>
        <begin position="122"/>
        <end position="178"/>
    </location>
</feature>
<keyword evidence="4" id="KW-0808">Transferase</keyword>
<dbReference type="PROSITE" id="PS50109">
    <property type="entry name" value="HIS_KIN"/>
    <property type="match status" value="1"/>
</dbReference>
<dbReference type="Pfam" id="PF08447">
    <property type="entry name" value="PAS_3"/>
    <property type="match status" value="2"/>
</dbReference>
<evidence type="ECO:0000259" key="6">
    <source>
        <dbReference type="PROSITE" id="PS50109"/>
    </source>
</evidence>
<dbReference type="PROSITE" id="PS50113">
    <property type="entry name" value="PAC"/>
    <property type="match status" value="3"/>
</dbReference>
<dbReference type="Proteomes" id="UP001058330">
    <property type="component" value="Plasmid pHl5678-2"/>
</dbReference>
<feature type="domain" description="PAS" evidence="7">
    <location>
        <begin position="36"/>
        <end position="74"/>
    </location>
</feature>
<dbReference type="InterPro" id="IPR036890">
    <property type="entry name" value="HATPase_C_sf"/>
</dbReference>
<dbReference type="Gene3D" id="3.30.565.10">
    <property type="entry name" value="Histidine kinase-like ATPase, C-terminal domain"/>
    <property type="match status" value="1"/>
</dbReference>
<dbReference type="PROSITE" id="PS50112">
    <property type="entry name" value="PAS"/>
    <property type="match status" value="3"/>
</dbReference>
<dbReference type="Pfam" id="PF00989">
    <property type="entry name" value="PAS"/>
    <property type="match status" value="2"/>
</dbReference>
<dbReference type="InterPro" id="IPR005467">
    <property type="entry name" value="His_kinase_dom"/>
</dbReference>
<dbReference type="Pfam" id="PF02518">
    <property type="entry name" value="HATPase_c"/>
    <property type="match status" value="1"/>
</dbReference>
<dbReference type="SUPFAM" id="SSF55785">
    <property type="entry name" value="PYP-like sensor domain (PAS domain)"/>
    <property type="match status" value="4"/>
</dbReference>
<dbReference type="InterPro" id="IPR013655">
    <property type="entry name" value="PAS_fold_3"/>
</dbReference>
<evidence type="ECO:0000256" key="1">
    <source>
        <dbReference type="ARBA" id="ARBA00000085"/>
    </source>
</evidence>
<dbReference type="InterPro" id="IPR004358">
    <property type="entry name" value="Sig_transdc_His_kin-like_C"/>
</dbReference>
<protein>
    <recommendedName>
        <fullName evidence="2">histidine kinase</fullName>
        <ecNumber evidence="2">2.7.13.3</ecNumber>
    </recommendedName>
</protein>
<dbReference type="EMBL" id="CP078065">
    <property type="protein sequence ID" value="UVE52396.1"/>
    <property type="molecule type" value="Genomic_DNA"/>
</dbReference>
<feature type="domain" description="Histidine kinase" evidence="6">
    <location>
        <begin position="502"/>
        <end position="707"/>
    </location>
</feature>
<evidence type="ECO:0000259" key="8">
    <source>
        <dbReference type="PROSITE" id="PS50113"/>
    </source>
</evidence>
<dbReference type="GeneID" id="74530737"/>
<organism evidence="9 10">
    <name type="scientific">Haloferax larsenii</name>
    <dbReference type="NCBI Taxonomy" id="302484"/>
    <lineage>
        <taxon>Archaea</taxon>
        <taxon>Methanobacteriati</taxon>
        <taxon>Methanobacteriota</taxon>
        <taxon>Stenosarchaea group</taxon>
        <taxon>Halobacteria</taxon>
        <taxon>Halobacteriales</taxon>
        <taxon>Haloferacaceae</taxon>
        <taxon>Haloferax</taxon>
    </lineage>
</organism>
<feature type="domain" description="PAS" evidence="7">
    <location>
        <begin position="372"/>
        <end position="442"/>
    </location>
</feature>
<dbReference type="PANTHER" id="PTHR43304">
    <property type="entry name" value="PHYTOCHROME-LIKE PROTEIN CPH1"/>
    <property type="match status" value="1"/>
</dbReference>
<dbReference type="InterPro" id="IPR013767">
    <property type="entry name" value="PAS_fold"/>
</dbReference>
<dbReference type="InterPro" id="IPR000700">
    <property type="entry name" value="PAS-assoc_C"/>
</dbReference>
<evidence type="ECO:0000256" key="2">
    <source>
        <dbReference type="ARBA" id="ARBA00012438"/>
    </source>
</evidence>
<evidence type="ECO:0000313" key="10">
    <source>
        <dbReference type="Proteomes" id="UP001058330"/>
    </source>
</evidence>
<name>A0ABY5RJ50_HALLR</name>
<reference evidence="9" key="1">
    <citation type="submission" date="2021-07" db="EMBL/GenBank/DDBJ databases">
        <title>Studies on halocins as antimicrobial molecules from haloarchaea.</title>
        <authorList>
            <person name="Kumar S."/>
            <person name="Khare S.K."/>
        </authorList>
    </citation>
    <scope>NUCLEOTIDE SEQUENCE</scope>
    <source>
        <strain evidence="9">NCIM 5678</strain>
        <plasmid evidence="9">pHl5678-2</plasmid>
    </source>
</reference>
<dbReference type="InterPro" id="IPR001610">
    <property type="entry name" value="PAC"/>
</dbReference>
<dbReference type="InterPro" id="IPR052162">
    <property type="entry name" value="Sensor_kinase/Photoreceptor"/>
</dbReference>
<dbReference type="InterPro" id="IPR035965">
    <property type="entry name" value="PAS-like_dom_sf"/>
</dbReference>
<dbReference type="InterPro" id="IPR000014">
    <property type="entry name" value="PAS"/>
</dbReference>
<dbReference type="RefSeq" id="WP_258303770.1">
    <property type="nucleotide sequence ID" value="NZ_CP078065.1"/>
</dbReference>
<evidence type="ECO:0000256" key="3">
    <source>
        <dbReference type="ARBA" id="ARBA00022553"/>
    </source>
</evidence>
<proteinExistence type="predicted"/>
<dbReference type="PRINTS" id="PR00344">
    <property type="entry name" value="BCTRLSENSOR"/>
</dbReference>
<keyword evidence="5" id="KW-0418">Kinase</keyword>
<evidence type="ECO:0000313" key="9">
    <source>
        <dbReference type="EMBL" id="UVE52396.1"/>
    </source>
</evidence>
<dbReference type="NCBIfam" id="TIGR00229">
    <property type="entry name" value="sensory_box"/>
    <property type="match status" value="3"/>
</dbReference>
<feature type="domain" description="PAC" evidence="8">
    <location>
        <begin position="323"/>
        <end position="375"/>
    </location>
</feature>
<dbReference type="InterPro" id="IPR003594">
    <property type="entry name" value="HATPase_dom"/>
</dbReference>
<dbReference type="Gene3D" id="3.30.450.20">
    <property type="entry name" value="PAS domain"/>
    <property type="match status" value="4"/>
</dbReference>
<dbReference type="SUPFAM" id="SSF55874">
    <property type="entry name" value="ATPase domain of HSP90 chaperone/DNA topoisomerase II/histidine kinase"/>
    <property type="match status" value="1"/>
</dbReference>
<dbReference type="SMART" id="SM00086">
    <property type="entry name" value="PAC"/>
    <property type="match status" value="3"/>
</dbReference>
<evidence type="ECO:0000256" key="5">
    <source>
        <dbReference type="ARBA" id="ARBA00022777"/>
    </source>
</evidence>
<feature type="domain" description="PAC" evidence="8">
    <location>
        <begin position="197"/>
        <end position="247"/>
    </location>
</feature>